<proteinExistence type="predicted"/>
<evidence type="ECO:0000256" key="6">
    <source>
        <dbReference type="ARBA" id="ARBA00022664"/>
    </source>
</evidence>
<dbReference type="GO" id="GO:0004482">
    <property type="term" value="F:mRNA 5'-cap (guanine-N7-)-methyltransferase activity"/>
    <property type="evidence" value="ECO:0007669"/>
    <property type="project" value="InterPro"/>
</dbReference>
<name>A0A7T0M3I0_9MONO</name>
<evidence type="ECO:0000259" key="25">
    <source>
        <dbReference type="PROSITE" id="PS50526"/>
    </source>
</evidence>
<dbReference type="InterPro" id="IPR025786">
    <property type="entry name" value="Mononega_L_MeTrfase"/>
</dbReference>
<evidence type="ECO:0000256" key="23">
    <source>
        <dbReference type="ARBA" id="ARBA00047370"/>
    </source>
</evidence>
<evidence type="ECO:0000313" key="27">
    <source>
        <dbReference type="EMBL" id="QPL15328.1"/>
    </source>
</evidence>
<keyword evidence="8" id="KW-0949">S-adenosyl-L-methionine</keyword>
<sequence>MGKVNMDIYTNEDYYIKGKKGKYDDEAGAYLPSHLCSPIVNDDPEFLVKNEVFYCKRHTMIKQYMNQLGILSTIYTTCEDPYICLFKWIESINLDTCNILPLPQICREAVLSFILHKSSFMYNTEFFYSVYSEYLASVDSLVNYILEEAEVLNHYYLLMKKVEIIKDHICYTKISYGSLLHYHNLSCDKEVFIFSCKDHKKSVGPTNLLLCVLDIYQSRFSLVLYWRICDFFKKYTRSIFKTGLTLIKKFELLRRIIKRKIYTFLSNWESLIIGQVVARREDLNFTQLYDDCKEVAINFLQGTGVSLEDIIIPNIHDSDCIKMYLELTGITKSFGHPQLYVEEGLGKLRETSTVAVETDCLVAEEANAMFIKTFAETFFRKRRRWPPIKEIPQPFERYFKMNHNLPKSLSRDLMLWKQVRFDKTFEYDYTPDTTELLKDTAAAHPMDQWFNQYDHCAFKILYNKPKPSYSGGKSSPRVIETYLTQDAEGVRKKIFELDHMYYNPLDASAVLCRKEREIKEEGRVFVKQTYAQRLAQTSMEHNIAKFIMRYIPEQTMTDGELLQMRRLTKTVQSQGEDIEILNLDLSKWNTRFRHSLVWVFGRTLDDLFGMENLYTYNHVWFITAQVFSNSRLTPPDYDNSRNPIPGPYFHNNHLGGLEGMRQKLWTIITVSIIKVVALRLGLSITVICQGDNQVVVIKYRPHQKHEKNQLRSLFLTELDTEFTKVNLKLKLQETWYSKKLFEYGKVRYYEGTAVSQGTKKISRLIPDINDGVCSFLTPLGTINTITESVSKMDFNPDAAFILNQLHILNYLSRQNVISKEEPRNDRLRFLYHPSIFGGLPLSTYFSHYIRGYDDRLSLWVSIIKFLNIYDSSLYKKVVNINIFEPRPKRDLGRLIEDIFCLNTPALPSIEMRMKECTLNYIKSDQVTNPEVRRLFDQNDDLQKEQLVNILASMKPVLFLSLAHEILRNSNVGVLLALRNKFSNIQTLTRITQESEGVDFLMLMQACNFDIKQILNSHKSNVTQTYYLEILEEECPTHIAEKLRKIHWNIDLIGATQPCPLHQFYFKDLDRSSDIEKRTGIIIQLSSEYQFVNNPSRLAGGPFESYLGSATQEKIKKPSLDMLTKTSSTKSLQQLILFRSWMVRLNSPNLIKLIDQLITDKENIIPEELNDQNYEDWCAINWGGNIIHRFRSIIERNTAIINHLPTIGTHIRQTTNMLAHTLKGGRDFTIHFQLQLLFNSCRVSEIKRALGIDTPQFVSVLTCNHCTKEVTDIKFDIELPFFINMPTLPTIDQPFHAEINISPRAIVIGMSINIGRVFGVAADIQHEQVYLSEFSNTEIAPCFPLSQVSINDFKYCDIPWLIVGLIQTSKILQEFLLFNQNQELIHYRGKSLMHLSNFILNAKNELEYCEVLNLTLTSHYSSFLPIQFSEALFLGIHNYIINHKKQFVNMFLDAKFKTDMSQNHYTRYTWLRKFCKTYLTIELDWPLRNILRLENLYNKTREILGLNKLIDLQSLSEDECIPLFRKYIIITKNEEKFKTKTRDPIIVPVVKRHYIKEITNYYKRLCTLEQGEFMINHFQHIIRPIGCISSAASKLHEILKIIDLEQPLLSDCIYCLAEGSGSMFFYLTLLYPENKIGYNTLLTSNIDLRLGPDQAYPPTIFNVRGFNKDCLIRPDLLAMGVTDITHPMFIKKLNDCFLSYSPWLLTMDAESSLETPSIMFLIRLYPLIEKFNIPVSILKLFYDSSITQTLNNVLTDKFTSIITKPISSNANNTEVYLVILSKTAKIDWSNVNEYKENVEPMIIQSILGRNRITTFYGFLYFLESAYKFHDLLYSIKSVKHPLFLKDNYSNTEKVSNCTIFCPVFLANQFNLIDKVFNMDAEDYGLYPIIRQKGVRGWLEESIYSLFLSLCIYLFENKTDLINSLMLMNNMWFNSDWRHLNGELLQVNTVPKEVQCMKSIYRRLIFGKVCLHSENNILKIRNSPMSSYLVREFNKTLAPVTLSKKLNVLLIS</sequence>
<evidence type="ECO:0000256" key="14">
    <source>
        <dbReference type="ARBA" id="ARBA00022953"/>
    </source>
</evidence>
<evidence type="ECO:0000256" key="9">
    <source>
        <dbReference type="ARBA" id="ARBA00022695"/>
    </source>
</evidence>
<dbReference type="Pfam" id="PF14318">
    <property type="entry name" value="Mononeg_mRNAcap"/>
    <property type="match status" value="1"/>
</dbReference>
<evidence type="ECO:0000256" key="10">
    <source>
        <dbReference type="ARBA" id="ARBA00022741"/>
    </source>
</evidence>
<dbReference type="GO" id="GO:0016787">
    <property type="term" value="F:hydrolase activity"/>
    <property type="evidence" value="ECO:0007669"/>
    <property type="project" value="UniProtKB-KW"/>
</dbReference>
<evidence type="ECO:0000256" key="12">
    <source>
        <dbReference type="ARBA" id="ARBA00022840"/>
    </source>
</evidence>
<evidence type="ECO:0000256" key="15">
    <source>
        <dbReference type="ARBA" id="ARBA00023042"/>
    </source>
</evidence>
<evidence type="ECO:0000256" key="19">
    <source>
        <dbReference type="ARBA" id="ARBA00026099"/>
    </source>
</evidence>
<organism evidence="27">
    <name type="scientific">Hymenopteran anphe-related virus OKIAV72</name>
    <dbReference type="NCBI Taxonomy" id="2792597"/>
    <lineage>
        <taxon>Viruses</taxon>
        <taxon>Riboviria</taxon>
        <taxon>Orthornavirae</taxon>
        <taxon>Negarnaviricota</taxon>
        <taxon>Haploviricotina</taxon>
        <taxon>Monjiviricetes</taxon>
        <taxon>Mononegavirales</taxon>
        <taxon>Xinmoviridae</taxon>
        <taxon>Anphevirus</taxon>
    </lineage>
</organism>
<evidence type="ECO:0000256" key="20">
    <source>
        <dbReference type="ARBA" id="ARBA00030436"/>
    </source>
</evidence>
<dbReference type="GO" id="GO:0044423">
    <property type="term" value="C:virion component"/>
    <property type="evidence" value="ECO:0007669"/>
    <property type="project" value="UniProtKB-KW"/>
</dbReference>
<dbReference type="GO" id="GO:0005524">
    <property type="term" value="F:ATP binding"/>
    <property type="evidence" value="ECO:0007669"/>
    <property type="project" value="UniProtKB-KW"/>
</dbReference>
<keyword evidence="14" id="KW-0693">Viral RNA replication</keyword>
<dbReference type="EC" id="2.7.7.88" evidence="3"/>
<dbReference type="PROSITE" id="PS50526">
    <property type="entry name" value="RDRP_SSRNA_NEG_NONSEG"/>
    <property type="match status" value="1"/>
</dbReference>
<accession>A0A7T0M3I0</accession>
<comment type="catalytic activity">
    <reaction evidence="17">
        <text>a 5'-end triphospho-adenylyl-adenylyl-cytidylyl-adenosine in mRNA + GDP + H(+) = a 5'-end (5'-triphosphoguanosine)-adenylyl-adenylyl-cytidylyl-adenosine in mRNA + diphosphate</text>
        <dbReference type="Rhea" id="RHEA:65436"/>
        <dbReference type="Rhea" id="RHEA-COMP:16797"/>
        <dbReference type="Rhea" id="RHEA-COMP:16799"/>
        <dbReference type="ChEBI" id="CHEBI:15378"/>
        <dbReference type="ChEBI" id="CHEBI:33019"/>
        <dbReference type="ChEBI" id="CHEBI:58189"/>
        <dbReference type="ChEBI" id="CHEBI:156484"/>
        <dbReference type="ChEBI" id="CHEBI:156503"/>
        <dbReference type="EC" id="2.7.7.88"/>
    </reaction>
</comment>
<keyword evidence="16" id="KW-0511">Multifunctional enzyme</keyword>
<keyword evidence="4 27" id="KW-0696">RNA-directed RNA polymerase</keyword>
<keyword evidence="15" id="KW-0506">mRNA capping</keyword>
<keyword evidence="13" id="KW-0946">Virion</keyword>
<keyword evidence="6" id="KW-0507">mRNA processing</keyword>
<dbReference type="EC" id="2.1.1.375" evidence="19"/>
<comment type="catalytic activity">
    <reaction evidence="23">
        <text>a 5'-end (5'-triphosphoguanosine)-adenylyl-adenylyl-cytidylyl-adenosine in mRNA + 2 S-adenosyl-L-methionine = a 5'-end (N(7)-methyl 5'-triphosphoguanosine)-(2'-O-methyladenylyl)-adenylyl-cytidylyl-adenosine in mRNA + 2 S-adenosyl-L-homocysteine + H(+)</text>
        <dbReference type="Rhea" id="RHEA:65376"/>
        <dbReference type="Rhea" id="RHEA-COMP:16797"/>
        <dbReference type="Rhea" id="RHEA-COMP:16798"/>
        <dbReference type="ChEBI" id="CHEBI:15378"/>
        <dbReference type="ChEBI" id="CHEBI:57856"/>
        <dbReference type="ChEBI" id="CHEBI:59789"/>
        <dbReference type="ChEBI" id="CHEBI:156483"/>
        <dbReference type="ChEBI" id="CHEBI:156484"/>
        <dbReference type="EC" id="2.1.1.375"/>
    </reaction>
</comment>
<evidence type="ECO:0000256" key="4">
    <source>
        <dbReference type="ARBA" id="ARBA00022484"/>
    </source>
</evidence>
<reference evidence="27" key="1">
    <citation type="journal article" date="2019" name="PLoS Pathog.">
        <title>Re-assessing the diversity of negative strand RNA viruses in insects.</title>
        <authorList>
            <person name="Kafer S."/>
            <person name="Paraskevopoulou S."/>
            <person name="Zirkel F."/>
            <person name="Wieseke N."/>
            <person name="Donath A."/>
            <person name="Petersen M."/>
            <person name="Jones T.C."/>
            <person name="Liu S."/>
            <person name="Zhou X."/>
            <person name="Middendorf M."/>
            <person name="Junglen S."/>
            <person name="Misof B."/>
            <person name="Drosten C."/>
        </authorList>
    </citation>
    <scope>NUCLEOTIDE SEQUENCE</scope>
    <source>
        <strain evidence="27">OKIAV72</strain>
    </source>
</reference>
<evidence type="ECO:0000256" key="7">
    <source>
        <dbReference type="ARBA" id="ARBA00022679"/>
    </source>
</evidence>
<evidence type="ECO:0000259" key="26">
    <source>
        <dbReference type="PROSITE" id="PS51590"/>
    </source>
</evidence>
<evidence type="ECO:0000256" key="8">
    <source>
        <dbReference type="ARBA" id="ARBA00022691"/>
    </source>
</evidence>
<keyword evidence="5" id="KW-0489">Methyltransferase</keyword>
<keyword evidence="11" id="KW-0378">Hydrolase</keyword>
<evidence type="ECO:0000256" key="24">
    <source>
        <dbReference type="ARBA" id="ARBA00048548"/>
    </source>
</evidence>
<comment type="catalytic activity">
    <reaction evidence="24">
        <text>GTP + H2O = GDP + phosphate + H(+)</text>
        <dbReference type="Rhea" id="RHEA:19669"/>
        <dbReference type="ChEBI" id="CHEBI:15377"/>
        <dbReference type="ChEBI" id="CHEBI:15378"/>
        <dbReference type="ChEBI" id="CHEBI:37565"/>
        <dbReference type="ChEBI" id="CHEBI:43474"/>
        <dbReference type="ChEBI" id="CHEBI:58189"/>
    </reaction>
</comment>
<feature type="domain" description="Mononegavirus-type SAM-dependent 2'-O-MTase" evidence="26">
    <location>
        <begin position="1582"/>
        <end position="1777"/>
    </location>
</feature>
<keyword evidence="10" id="KW-0547">Nucleotide-binding</keyword>
<comment type="catalytic activity">
    <reaction evidence="22">
        <text>a 5'-end (5'-triphosphoguanosine)-adenylyl-adenylyl-cytidylyl-adenosine in mRNA + S-adenosyl-L-methionine = a 5'-end (5'-triphosphoguanosine)-(2'-O-methyladenylyl)-adenylyl-cytidylyl-adenosine in mRNA + S-adenosyl-L-homocysteine + H(+)</text>
        <dbReference type="Rhea" id="RHEA:65380"/>
        <dbReference type="Rhea" id="RHEA-COMP:16797"/>
        <dbReference type="Rhea" id="RHEA-COMP:16801"/>
        <dbReference type="ChEBI" id="CHEBI:15378"/>
        <dbReference type="ChEBI" id="CHEBI:57856"/>
        <dbReference type="ChEBI" id="CHEBI:59789"/>
        <dbReference type="ChEBI" id="CHEBI:156482"/>
        <dbReference type="ChEBI" id="CHEBI:156484"/>
    </reaction>
</comment>
<dbReference type="PROSITE" id="PS51590">
    <property type="entry name" value="SAM_MT_MNV_L"/>
    <property type="match status" value="1"/>
</dbReference>
<feature type="domain" description="RdRp catalytic" evidence="25">
    <location>
        <begin position="577"/>
        <end position="751"/>
    </location>
</feature>
<evidence type="ECO:0000256" key="17">
    <source>
        <dbReference type="ARBA" id="ARBA00024494"/>
    </source>
</evidence>
<dbReference type="InterPro" id="IPR014023">
    <property type="entry name" value="Mononeg_RNA_pol_cat"/>
</dbReference>
<dbReference type="InterPro" id="IPR026890">
    <property type="entry name" value="Mononeg_mRNAcap"/>
</dbReference>
<evidence type="ECO:0000256" key="13">
    <source>
        <dbReference type="ARBA" id="ARBA00022844"/>
    </source>
</evidence>
<evidence type="ECO:0000256" key="11">
    <source>
        <dbReference type="ARBA" id="ARBA00022801"/>
    </source>
</evidence>
<evidence type="ECO:0000256" key="21">
    <source>
        <dbReference type="ARBA" id="ARBA00031012"/>
    </source>
</evidence>
<evidence type="ECO:0000256" key="5">
    <source>
        <dbReference type="ARBA" id="ARBA00022603"/>
    </source>
</evidence>
<dbReference type="EMBL" id="MW288192">
    <property type="protein sequence ID" value="QPL15328.1"/>
    <property type="molecule type" value="Viral_cRNA"/>
</dbReference>
<keyword evidence="7" id="KW-0808">Transferase</keyword>
<keyword evidence="9" id="KW-0548">Nucleotidyltransferase</keyword>
<protein>
    <recommendedName>
        <fullName evidence="21">Replicase</fullName>
        <ecNumber evidence="19">2.1.1.375</ecNumber>
        <ecNumber evidence="2">2.7.7.48</ecNumber>
        <ecNumber evidence="3">2.7.7.88</ecNumber>
    </recommendedName>
    <alternativeName>
        <fullName evidence="20">Transcriptase</fullName>
    </alternativeName>
</protein>
<evidence type="ECO:0000256" key="3">
    <source>
        <dbReference type="ARBA" id="ARBA00012582"/>
    </source>
</evidence>
<evidence type="ECO:0000256" key="18">
    <source>
        <dbReference type="ARBA" id="ARBA00024499"/>
    </source>
</evidence>
<comment type="catalytic activity">
    <reaction evidence="18">
        <text>a 5'-end (5'-triphosphoguanosine)-(2'-O-methyladenylyl)-adenylyl-cytidylyl-adenosine in mRNA + S-adenosyl-L-methionine = a 5'-end (N(7)-methyl 5'-triphosphoguanosine)-(2'-O-methyladenylyl)-adenylyl-cytidylyl-adenosine in mRNA + S-adenosyl-L-homocysteine</text>
        <dbReference type="Rhea" id="RHEA:65440"/>
        <dbReference type="Rhea" id="RHEA-COMP:16798"/>
        <dbReference type="Rhea" id="RHEA-COMP:16801"/>
        <dbReference type="ChEBI" id="CHEBI:57856"/>
        <dbReference type="ChEBI" id="CHEBI:59789"/>
        <dbReference type="ChEBI" id="CHEBI:156482"/>
        <dbReference type="ChEBI" id="CHEBI:156483"/>
    </reaction>
</comment>
<evidence type="ECO:0000256" key="22">
    <source>
        <dbReference type="ARBA" id="ARBA00047332"/>
    </source>
</evidence>
<keyword evidence="12" id="KW-0067">ATP-binding</keyword>
<dbReference type="Pfam" id="PF00946">
    <property type="entry name" value="Mononeg_RNA_pol"/>
    <property type="match status" value="1"/>
</dbReference>
<evidence type="ECO:0000256" key="2">
    <source>
        <dbReference type="ARBA" id="ARBA00012494"/>
    </source>
</evidence>
<dbReference type="GO" id="GO:0003968">
    <property type="term" value="F:RNA-directed RNA polymerase activity"/>
    <property type="evidence" value="ECO:0007669"/>
    <property type="project" value="UniProtKB-KW"/>
</dbReference>
<dbReference type="EC" id="2.7.7.48" evidence="2"/>
<comment type="subcellular location">
    <subcellularLocation>
        <location evidence="1">Virion</location>
    </subcellularLocation>
</comment>
<evidence type="ECO:0000256" key="1">
    <source>
        <dbReference type="ARBA" id="ARBA00004328"/>
    </source>
</evidence>
<evidence type="ECO:0000256" key="16">
    <source>
        <dbReference type="ARBA" id="ARBA00023268"/>
    </source>
</evidence>